<sequence length="141" mass="15330">MAAVDESRSWGGGESRGLLRAKGREGGPLSEQAPWDLLGYVLMADTGIDEETEECNQAEGRILKCPRREPINTQSLTGGELLQDPYHLLVVHAAKTLQRHTPNPTTHGILTFLVPHTVENALEVVSLHGGDAFLPHSVIHP</sequence>
<organism evidence="2 3">
    <name type="scientific">Chionoecetes opilio</name>
    <name type="common">Atlantic snow crab</name>
    <name type="synonym">Cancer opilio</name>
    <dbReference type="NCBI Taxonomy" id="41210"/>
    <lineage>
        <taxon>Eukaryota</taxon>
        <taxon>Metazoa</taxon>
        <taxon>Ecdysozoa</taxon>
        <taxon>Arthropoda</taxon>
        <taxon>Crustacea</taxon>
        <taxon>Multicrustacea</taxon>
        <taxon>Malacostraca</taxon>
        <taxon>Eumalacostraca</taxon>
        <taxon>Eucarida</taxon>
        <taxon>Decapoda</taxon>
        <taxon>Pleocyemata</taxon>
        <taxon>Brachyura</taxon>
        <taxon>Eubrachyura</taxon>
        <taxon>Majoidea</taxon>
        <taxon>Majidae</taxon>
        <taxon>Chionoecetes</taxon>
    </lineage>
</organism>
<evidence type="ECO:0000313" key="3">
    <source>
        <dbReference type="Proteomes" id="UP000770661"/>
    </source>
</evidence>
<dbReference type="AlphaFoldDB" id="A0A8J4XY97"/>
<evidence type="ECO:0000313" key="2">
    <source>
        <dbReference type="EMBL" id="KAG0716377.1"/>
    </source>
</evidence>
<feature type="region of interest" description="Disordered" evidence="1">
    <location>
        <begin position="1"/>
        <end position="27"/>
    </location>
</feature>
<name>A0A8J4XY97_CHIOP</name>
<comment type="caution">
    <text evidence="2">The sequence shown here is derived from an EMBL/GenBank/DDBJ whole genome shotgun (WGS) entry which is preliminary data.</text>
</comment>
<gene>
    <name evidence="2" type="ORF">GWK47_009868</name>
</gene>
<accession>A0A8J4XY97</accession>
<dbReference type="Proteomes" id="UP000770661">
    <property type="component" value="Unassembled WGS sequence"/>
</dbReference>
<proteinExistence type="predicted"/>
<reference evidence="2" key="1">
    <citation type="submission" date="2020-07" db="EMBL/GenBank/DDBJ databases">
        <title>The High-quality genome of the commercially important snow crab, Chionoecetes opilio.</title>
        <authorList>
            <person name="Jeong J.-H."/>
            <person name="Ryu S."/>
        </authorList>
    </citation>
    <scope>NUCLEOTIDE SEQUENCE</scope>
    <source>
        <strain evidence="2">MADBK_172401_WGS</strain>
        <tissue evidence="2">Digestive gland</tissue>
    </source>
</reference>
<keyword evidence="3" id="KW-1185">Reference proteome</keyword>
<dbReference type="EMBL" id="JACEEZ010018921">
    <property type="protein sequence ID" value="KAG0716377.1"/>
    <property type="molecule type" value="Genomic_DNA"/>
</dbReference>
<protein>
    <submittedName>
        <fullName evidence="2">Uncharacterized protein</fullName>
    </submittedName>
</protein>
<evidence type="ECO:0000256" key="1">
    <source>
        <dbReference type="SAM" id="MobiDB-lite"/>
    </source>
</evidence>